<name>A0A7U1BF72_UNCNE</name>
<dbReference type="InterPro" id="IPR027434">
    <property type="entry name" value="Homing_endonucl"/>
</dbReference>
<keyword evidence="2" id="KW-0378">Hydrolase</keyword>
<dbReference type="GO" id="GO:0004519">
    <property type="term" value="F:endonuclease activity"/>
    <property type="evidence" value="ECO:0007669"/>
    <property type="project" value="UniProtKB-KW"/>
</dbReference>
<accession>A0A7U1BF72</accession>
<evidence type="ECO:0000313" key="2">
    <source>
        <dbReference type="EMBL" id="QQY98222.1"/>
    </source>
</evidence>
<dbReference type="EMBL" id="MT880588">
    <property type="protein sequence ID" value="QQY98222.1"/>
    <property type="molecule type" value="Genomic_DNA"/>
</dbReference>
<geneLocation type="mitochondrion" evidence="2"/>
<evidence type="ECO:0000259" key="1">
    <source>
        <dbReference type="Pfam" id="PF00961"/>
    </source>
</evidence>
<keyword evidence="2" id="KW-0540">Nuclease</keyword>
<dbReference type="PANTHER" id="PTHR36181:SF4">
    <property type="entry name" value="LAGLIDADG ENDONUCLEASE"/>
    <property type="match status" value="1"/>
</dbReference>
<dbReference type="AlphaFoldDB" id="A0A7U1BF72"/>
<reference evidence="2" key="1">
    <citation type="submission" date="2020-08" db="EMBL/GenBank/DDBJ databases">
        <title>Mitochondrial genome sequences of powdery mildew pathogens.</title>
        <authorList>
            <person name="Zaccaron A."/>
            <person name="Stergiopoulos I."/>
        </authorList>
    </citation>
    <scope>NUCLEOTIDE SEQUENCE</scope>
    <source>
        <strain evidence="2">C</strain>
    </source>
</reference>
<organism evidence="2">
    <name type="scientific">Uncinula necator</name>
    <name type="common">Grape powdery mildew</name>
    <dbReference type="NCBI Taxonomy" id="52586"/>
    <lineage>
        <taxon>Eukaryota</taxon>
        <taxon>Fungi</taxon>
        <taxon>Dikarya</taxon>
        <taxon>Ascomycota</taxon>
        <taxon>Pezizomycotina</taxon>
        <taxon>Leotiomycetes</taxon>
        <taxon>Erysiphales</taxon>
        <taxon>Erysiphaceae</taxon>
        <taxon>Erysiphe</taxon>
    </lineage>
</organism>
<dbReference type="GeneID" id="65320152"/>
<gene>
    <name evidence="2" type="primary">nad2-i3</name>
</gene>
<dbReference type="RefSeq" id="YP_010119146.1">
    <property type="nucleotide sequence ID" value="NC_056146.1"/>
</dbReference>
<proteinExistence type="predicted"/>
<dbReference type="InterPro" id="IPR004860">
    <property type="entry name" value="LAGLIDADG_dom"/>
</dbReference>
<dbReference type="Gene3D" id="3.10.28.10">
    <property type="entry name" value="Homing endonucleases"/>
    <property type="match status" value="2"/>
</dbReference>
<dbReference type="PANTHER" id="PTHR36181">
    <property type="entry name" value="INTRON-ENCODED ENDONUCLEASE AI3-RELATED"/>
    <property type="match status" value="1"/>
</dbReference>
<keyword evidence="2" id="KW-0496">Mitochondrion</keyword>
<dbReference type="GO" id="GO:0005739">
    <property type="term" value="C:mitochondrion"/>
    <property type="evidence" value="ECO:0007669"/>
    <property type="project" value="UniProtKB-ARBA"/>
</dbReference>
<dbReference type="InterPro" id="IPR051289">
    <property type="entry name" value="LAGLIDADG_Endonuclease"/>
</dbReference>
<protein>
    <submittedName>
        <fullName evidence="2">LAGLIDADG endonuclease domain-containing protein</fullName>
    </submittedName>
</protein>
<feature type="domain" description="Homing endonuclease LAGLIDADG" evidence="1">
    <location>
        <begin position="72"/>
        <end position="170"/>
    </location>
</feature>
<dbReference type="SUPFAM" id="SSF55608">
    <property type="entry name" value="Homing endonucleases"/>
    <property type="match status" value="2"/>
</dbReference>
<feature type="domain" description="Homing endonuclease LAGLIDADG" evidence="1">
    <location>
        <begin position="233"/>
        <end position="325"/>
    </location>
</feature>
<sequence length="331" mass="38489">MEYRGSKLVMFTNNITVKEQRVDGHRCVNLAHLRYALTGFERNSQIRIPSNHLNTSRRLYTSLPINLNPWFLTGFCDGESNFLVRIVKSNSVKVGWAVQPLFQIGLHKKDFSLLKNIRAFWGVGEIYYKDNSCNYMVQSLRDLNIIVNHFERYPFLTKKREDFILFAQIVTLINKREHLTPLGLRQILSLKASMNLARLSPLLKIAFQDIIPAIRPKCSDDLLNLNIDPYWMVGFTEVCFSIRITKSSTTKTGFQVQLRFNITQHSIDKILMNSFGNFWGCGKVFLRFRENKVDFQILKMKDLCDKVIPFFQNMPLRGVKSKDFTPQAGFL</sequence>
<dbReference type="Pfam" id="PF00961">
    <property type="entry name" value="LAGLIDADG_1"/>
    <property type="match status" value="2"/>
</dbReference>
<keyword evidence="2" id="KW-0255">Endonuclease</keyword>